<evidence type="ECO:0000256" key="1">
    <source>
        <dbReference type="SAM" id="MobiDB-lite"/>
    </source>
</evidence>
<dbReference type="Proteomes" id="UP001628156">
    <property type="component" value="Unassembled WGS sequence"/>
</dbReference>
<feature type="compositionally biased region" description="Polar residues" evidence="1">
    <location>
        <begin position="285"/>
        <end position="296"/>
    </location>
</feature>
<comment type="caution">
    <text evidence="2">The sequence shown here is derived from an EMBL/GenBank/DDBJ whole genome shotgun (WGS) entry which is preliminary data.</text>
</comment>
<feature type="region of interest" description="Disordered" evidence="1">
    <location>
        <begin position="272"/>
        <end position="302"/>
    </location>
</feature>
<dbReference type="EMBL" id="BAAFRS010000265">
    <property type="protein sequence ID" value="GAB1225883.1"/>
    <property type="molecule type" value="Genomic_DNA"/>
</dbReference>
<gene>
    <name evidence="2" type="ORF">ENUP19_0265G0027</name>
</gene>
<accession>A0ABQ0DSP0</accession>
<protein>
    <submittedName>
        <fullName evidence="2">Uncharacterized protein</fullName>
    </submittedName>
</protein>
<name>A0ABQ0DSP0_9EUKA</name>
<proteinExistence type="predicted"/>
<evidence type="ECO:0000313" key="3">
    <source>
        <dbReference type="Proteomes" id="UP001628156"/>
    </source>
</evidence>
<organism evidence="2 3">
    <name type="scientific">Entamoeba nuttalli</name>
    <dbReference type="NCBI Taxonomy" id="412467"/>
    <lineage>
        <taxon>Eukaryota</taxon>
        <taxon>Amoebozoa</taxon>
        <taxon>Evosea</taxon>
        <taxon>Archamoebae</taxon>
        <taxon>Mastigamoebida</taxon>
        <taxon>Entamoebidae</taxon>
        <taxon>Entamoeba</taxon>
    </lineage>
</organism>
<keyword evidence="3" id="KW-1185">Reference proteome</keyword>
<feature type="region of interest" description="Disordered" evidence="1">
    <location>
        <begin position="1"/>
        <end position="21"/>
    </location>
</feature>
<sequence length="302" mass="34921">MEKQKISSPTPEQKKNLRNANRRIERRGCQEMILLSMITCFGYKVQFVRPKHGCKALPYVQVQSIKRNNEIIFENDEEFEKRCIDKNGKRDKEIYTSLSMEVFIELGNKLGIQTKGAQRKPKQVRPKFTKVTEILCSTISIRDKQIFSIGHEILEGIVSCLRKSDCNTVFGFDDFLSLVQPKWEEESKRFMKELKALSDNPVDINEIQSSLFKTEEIKTPTINYIKEEEVMNFDDPNMENCPTSYETPFQPDLFHRFQSMVSRSISEASLLKNTQISRPTKETPKINNGTSDSLTVTDPLPC</sequence>
<feature type="compositionally biased region" description="Polar residues" evidence="1">
    <location>
        <begin position="1"/>
        <end position="11"/>
    </location>
</feature>
<reference evidence="2 3" key="1">
    <citation type="journal article" date="2019" name="PLoS Negl. Trop. Dis.">
        <title>Whole genome sequencing of Entamoeba nuttalli reveals mammalian host-related molecular signatures and a novel octapeptide-repeat surface protein.</title>
        <authorList>
            <person name="Tanaka M."/>
            <person name="Makiuchi T."/>
            <person name="Komiyama T."/>
            <person name="Shiina T."/>
            <person name="Osaki K."/>
            <person name="Tachibana H."/>
        </authorList>
    </citation>
    <scope>NUCLEOTIDE SEQUENCE [LARGE SCALE GENOMIC DNA]</scope>
    <source>
        <strain evidence="2 3">P19-061405</strain>
    </source>
</reference>
<evidence type="ECO:0000313" key="2">
    <source>
        <dbReference type="EMBL" id="GAB1225883.1"/>
    </source>
</evidence>